<feature type="transmembrane region" description="Helical" evidence="7">
    <location>
        <begin position="612"/>
        <end position="635"/>
    </location>
</feature>
<reference evidence="9" key="1">
    <citation type="journal article" date="2020" name="Stud. Mycol.">
        <title>101 Dothideomycetes genomes: a test case for predicting lifestyles and emergence of pathogens.</title>
        <authorList>
            <person name="Haridas S."/>
            <person name="Albert R."/>
            <person name="Binder M."/>
            <person name="Bloem J."/>
            <person name="Labutti K."/>
            <person name="Salamov A."/>
            <person name="Andreopoulos B."/>
            <person name="Baker S."/>
            <person name="Barry K."/>
            <person name="Bills G."/>
            <person name="Bluhm B."/>
            <person name="Cannon C."/>
            <person name="Castanera R."/>
            <person name="Culley D."/>
            <person name="Daum C."/>
            <person name="Ezra D."/>
            <person name="Gonzalez J."/>
            <person name="Henrissat B."/>
            <person name="Kuo A."/>
            <person name="Liang C."/>
            <person name="Lipzen A."/>
            <person name="Lutzoni F."/>
            <person name="Magnuson J."/>
            <person name="Mondo S."/>
            <person name="Nolan M."/>
            <person name="Ohm R."/>
            <person name="Pangilinan J."/>
            <person name="Park H.-J."/>
            <person name="Ramirez L."/>
            <person name="Alfaro M."/>
            <person name="Sun H."/>
            <person name="Tritt A."/>
            <person name="Yoshinaga Y."/>
            <person name="Zwiers L.-H."/>
            <person name="Turgeon B."/>
            <person name="Goodwin S."/>
            <person name="Spatafora J."/>
            <person name="Crous P."/>
            <person name="Grigoriev I."/>
        </authorList>
    </citation>
    <scope>NUCLEOTIDE SEQUENCE</scope>
    <source>
        <strain evidence="9">CBS 125425</strain>
    </source>
</reference>
<evidence type="ECO:0000313" key="9">
    <source>
        <dbReference type="EMBL" id="KAF2741038.1"/>
    </source>
</evidence>
<evidence type="ECO:0000256" key="4">
    <source>
        <dbReference type="ARBA" id="ARBA00022989"/>
    </source>
</evidence>
<protein>
    <submittedName>
        <fullName evidence="9">DUF726-domain-containing protein</fullName>
    </submittedName>
</protein>
<evidence type="ECO:0000256" key="7">
    <source>
        <dbReference type="SAM" id="Phobius"/>
    </source>
</evidence>
<dbReference type="InterPro" id="IPR036388">
    <property type="entry name" value="WH-like_DNA-bd_sf"/>
</dbReference>
<dbReference type="Pfam" id="PF04695">
    <property type="entry name" value="Pex14_N"/>
    <property type="match status" value="1"/>
</dbReference>
<dbReference type="Gene3D" id="3.40.50.1820">
    <property type="entry name" value="alpha/beta hydrolase"/>
    <property type="match status" value="1"/>
</dbReference>
<dbReference type="Gene3D" id="1.10.10.10">
    <property type="entry name" value="Winged helix-like DNA-binding domain superfamily/Winged helix DNA-binding domain"/>
    <property type="match status" value="1"/>
</dbReference>
<dbReference type="PANTHER" id="PTHR17920">
    <property type="entry name" value="TRANSMEMBRANE AND COILED-COIL DOMAIN-CONTAINING PROTEIN 4 TMCO4"/>
    <property type="match status" value="1"/>
</dbReference>
<feature type="compositionally biased region" description="Acidic residues" evidence="6">
    <location>
        <begin position="196"/>
        <end position="207"/>
    </location>
</feature>
<feature type="region of interest" description="Disordered" evidence="6">
    <location>
        <begin position="968"/>
        <end position="1007"/>
    </location>
</feature>
<dbReference type="InterPro" id="IPR029058">
    <property type="entry name" value="AB_hydrolase_fold"/>
</dbReference>
<feature type="region of interest" description="Disordered" evidence="6">
    <location>
        <begin position="1"/>
        <end position="70"/>
    </location>
</feature>
<feature type="domain" description="Peroxisome membrane anchor protein Pex14p N-terminal" evidence="8">
    <location>
        <begin position="49"/>
        <end position="92"/>
    </location>
</feature>
<feature type="region of interest" description="Disordered" evidence="6">
    <location>
        <begin position="180"/>
        <end position="235"/>
    </location>
</feature>
<evidence type="ECO:0000256" key="6">
    <source>
        <dbReference type="SAM" id="MobiDB-lite"/>
    </source>
</evidence>
<evidence type="ECO:0000256" key="5">
    <source>
        <dbReference type="ARBA" id="ARBA00023136"/>
    </source>
</evidence>
<dbReference type="PANTHER" id="PTHR17920:SF22">
    <property type="entry name" value="DUF726 DOMAIN PROTEIN (AFU_ORTHOLOGUE AFUA_2G12860)"/>
    <property type="match status" value="1"/>
</dbReference>
<accession>A0A9P4RCG4</accession>
<dbReference type="Proteomes" id="UP000799444">
    <property type="component" value="Unassembled WGS sequence"/>
</dbReference>
<dbReference type="InterPro" id="IPR006785">
    <property type="entry name" value="Pex14_N"/>
</dbReference>
<comment type="similarity">
    <text evidence="2">Belongs to the TMCO4 family.</text>
</comment>
<feature type="compositionally biased region" description="Low complexity" evidence="6">
    <location>
        <begin position="20"/>
        <end position="31"/>
    </location>
</feature>
<evidence type="ECO:0000259" key="8">
    <source>
        <dbReference type="Pfam" id="PF04695"/>
    </source>
</evidence>
<feature type="region of interest" description="Disordered" evidence="6">
    <location>
        <begin position="415"/>
        <end position="435"/>
    </location>
</feature>
<evidence type="ECO:0000256" key="2">
    <source>
        <dbReference type="ARBA" id="ARBA00009824"/>
    </source>
</evidence>
<dbReference type="EMBL" id="ML996098">
    <property type="protein sequence ID" value="KAF2741038.1"/>
    <property type="molecule type" value="Genomic_DNA"/>
</dbReference>
<feature type="compositionally biased region" description="Polar residues" evidence="6">
    <location>
        <begin position="216"/>
        <end position="230"/>
    </location>
</feature>
<dbReference type="AlphaFoldDB" id="A0A9P4RCG4"/>
<dbReference type="GO" id="GO:0016020">
    <property type="term" value="C:membrane"/>
    <property type="evidence" value="ECO:0007669"/>
    <property type="project" value="UniProtKB-SubCell"/>
</dbReference>
<keyword evidence="5 7" id="KW-0472">Membrane</keyword>
<dbReference type="Pfam" id="PF05277">
    <property type="entry name" value="DUF726"/>
    <property type="match status" value="1"/>
</dbReference>
<dbReference type="OrthoDB" id="277931at2759"/>
<evidence type="ECO:0000256" key="1">
    <source>
        <dbReference type="ARBA" id="ARBA00004141"/>
    </source>
</evidence>
<dbReference type="SUPFAM" id="SSF53474">
    <property type="entry name" value="alpha/beta-Hydrolases"/>
    <property type="match status" value="1"/>
</dbReference>
<comment type="caution">
    <text evidence="9">The sequence shown here is derived from an EMBL/GenBank/DDBJ whole genome shotgun (WGS) entry which is preliminary data.</text>
</comment>
<feature type="region of interest" description="Disordered" evidence="6">
    <location>
        <begin position="1023"/>
        <end position="1047"/>
    </location>
</feature>
<gene>
    <name evidence="9" type="ORF">EJ04DRAFT_481355</name>
</gene>
<keyword evidence="3 7" id="KW-0812">Transmembrane</keyword>
<sequence>MPEIPSWQRAASSNPPPSSSPSSADNSSTPSERSEPNPVPDAEESPKESSPLLGQASRFLQDPTIQDAPREKKVEYLQSKGVASKHIEKLLEGENIEEADVELASVGEKAWLKSEKPPPLITTQRLLNTTYIAGGLMATMYGLSKYIIAPMVERLVESRHDLASHAQEHLSEFNKRLGDVTSIDPANKPKSSVSDTLDDISEADSDPTELFHRDFGTQTTPSLSRRSSVSDGPEVEQSIAIKHQNRLKILTAHLSELQATHTNDKASSNSLKTKLSDLTTYLGDMTYQNQYQNGMGSMLFGPSSGPPKTKDGKDDQIEILKSDIRAVKGVFLSARNFPAGGRNSPASEETSLTTLLTQDQCADLTFLIATITATMRKSLLDTFTADENWGPSSNSKMKSVDEALRAAPTNLADVDVGKEDKLKKERKEREEDARKELAKPETLQLKKAMLAHFDEWRGHIIIRVGEIVNSREEAKQQSTQVPEQAVIQNVKRQDTGLRSINDINEEGEDEDTVFKELYPAASTSLTRLDESKRALVLHSLVLILLSLEHYSAHSRILLLYLASSLDLPLSLLKKDEETVARGLLEAADQQLNADAETRKKAEASSTARKWKVGLASVAGAALIGVTGGLAAPLLAAGIGTVMGGLGLGATAAAGYLGTLAGSSVLVGSLFGAYGARMTGKAMDDYAKEVSDFGFIPIHHYHRPRKLEKEFRRLRIAIAISGWVTSKEEVVVPWRYINQTIEGFALRWEVEALLELGNAMDGFVKSAAWSYAKGQILKRTVFGALSAGLWPLGLLKVASLLDNPFSIAKVRADKAGQVLADALINKVQGERPVTLIGYSLGARLIFSCLQTLADRKAFGLVESVVLLGSPTPSDASDWRKVRSVVSGRCVNVFSTNDYILAFLYRTSSIQLGVAGLQPVLGVSGVQNVDVSELVSGHLRYRYLTGSILKKIGFEDVDIKEVEQEENEMRAVEEMEKKEREYKEKEGKSEDDQAKDLEREVKKKNEQSTMDWAMEKVKLGGIWGRGEKSKAEEMAEKEKANQNEVGKKG</sequence>
<feature type="compositionally biased region" description="Basic and acidic residues" evidence="6">
    <location>
        <begin position="968"/>
        <end position="1004"/>
    </location>
</feature>
<keyword evidence="10" id="KW-1185">Reference proteome</keyword>
<keyword evidence="4 7" id="KW-1133">Transmembrane helix</keyword>
<evidence type="ECO:0000313" key="10">
    <source>
        <dbReference type="Proteomes" id="UP000799444"/>
    </source>
</evidence>
<proteinExistence type="inferred from homology"/>
<dbReference type="InterPro" id="IPR007941">
    <property type="entry name" value="DUF726"/>
</dbReference>
<evidence type="ECO:0000256" key="3">
    <source>
        <dbReference type="ARBA" id="ARBA00022692"/>
    </source>
</evidence>
<organism evidence="9 10">
    <name type="scientific">Polyplosphaeria fusca</name>
    <dbReference type="NCBI Taxonomy" id="682080"/>
    <lineage>
        <taxon>Eukaryota</taxon>
        <taxon>Fungi</taxon>
        <taxon>Dikarya</taxon>
        <taxon>Ascomycota</taxon>
        <taxon>Pezizomycotina</taxon>
        <taxon>Dothideomycetes</taxon>
        <taxon>Pleosporomycetidae</taxon>
        <taxon>Pleosporales</taxon>
        <taxon>Tetraplosphaeriaceae</taxon>
        <taxon>Polyplosphaeria</taxon>
    </lineage>
</organism>
<name>A0A9P4RCG4_9PLEO</name>
<feature type="transmembrane region" description="Helical" evidence="7">
    <location>
        <begin position="655"/>
        <end position="675"/>
    </location>
</feature>
<comment type="subcellular location">
    <subcellularLocation>
        <location evidence="1">Membrane</location>
        <topology evidence="1">Multi-pass membrane protein</topology>
    </subcellularLocation>
</comment>